<organism evidence="3 4">
    <name type="scientific">Elysia chlorotica</name>
    <name type="common">Eastern emerald elysia</name>
    <name type="synonym">Sea slug</name>
    <dbReference type="NCBI Taxonomy" id="188477"/>
    <lineage>
        <taxon>Eukaryota</taxon>
        <taxon>Metazoa</taxon>
        <taxon>Spiralia</taxon>
        <taxon>Lophotrochozoa</taxon>
        <taxon>Mollusca</taxon>
        <taxon>Gastropoda</taxon>
        <taxon>Heterobranchia</taxon>
        <taxon>Euthyneura</taxon>
        <taxon>Panpulmonata</taxon>
        <taxon>Sacoglossa</taxon>
        <taxon>Placobranchoidea</taxon>
        <taxon>Plakobranchidae</taxon>
        <taxon>Elysia</taxon>
    </lineage>
</organism>
<dbReference type="SUPFAM" id="SSF56436">
    <property type="entry name" value="C-type lectin-like"/>
    <property type="match status" value="1"/>
</dbReference>
<dbReference type="Gene3D" id="3.10.100.10">
    <property type="entry name" value="Mannose-Binding Protein A, subunit A"/>
    <property type="match status" value="1"/>
</dbReference>
<dbReference type="EMBL" id="RQTK01000176">
    <property type="protein sequence ID" value="RUS85257.1"/>
    <property type="molecule type" value="Genomic_DNA"/>
</dbReference>
<evidence type="ECO:0000313" key="4">
    <source>
        <dbReference type="Proteomes" id="UP000271974"/>
    </source>
</evidence>
<dbReference type="InterPro" id="IPR016186">
    <property type="entry name" value="C-type_lectin-like/link_sf"/>
</dbReference>
<dbReference type="Proteomes" id="UP000271974">
    <property type="component" value="Unassembled WGS sequence"/>
</dbReference>
<dbReference type="CDD" id="cd00037">
    <property type="entry name" value="CLECT"/>
    <property type="match status" value="1"/>
</dbReference>
<dbReference type="InterPro" id="IPR016187">
    <property type="entry name" value="CTDL_fold"/>
</dbReference>
<dbReference type="PROSITE" id="PS50041">
    <property type="entry name" value="C_TYPE_LECTIN_2"/>
    <property type="match status" value="1"/>
</dbReference>
<proteinExistence type="predicted"/>
<dbReference type="PANTHER" id="PTHR22801:SF63">
    <property type="entry name" value="C-TYPE LECTIN DOMAIN-CONTAINING PROTEIN"/>
    <property type="match status" value="1"/>
</dbReference>
<reference evidence="3 4" key="1">
    <citation type="submission" date="2019-01" db="EMBL/GenBank/DDBJ databases">
        <title>A draft genome assembly of the solar-powered sea slug Elysia chlorotica.</title>
        <authorList>
            <person name="Cai H."/>
            <person name="Li Q."/>
            <person name="Fang X."/>
            <person name="Li J."/>
            <person name="Curtis N.E."/>
            <person name="Altenburger A."/>
            <person name="Shibata T."/>
            <person name="Feng M."/>
            <person name="Maeda T."/>
            <person name="Schwartz J.A."/>
            <person name="Shigenobu S."/>
            <person name="Lundholm N."/>
            <person name="Nishiyama T."/>
            <person name="Yang H."/>
            <person name="Hasebe M."/>
            <person name="Li S."/>
            <person name="Pierce S.K."/>
            <person name="Wang J."/>
        </authorList>
    </citation>
    <scope>NUCLEOTIDE SEQUENCE [LARGE SCALE GENOMIC DNA]</scope>
    <source>
        <strain evidence="3">EC2010</strain>
        <tissue evidence="3">Whole organism of an adult</tissue>
    </source>
</reference>
<sequence length="194" mass="21637">MVPKFLFLCLLVGTVITTAKSAIGDVCPTSLLDKIDNFYLQEYNGYCFSFIVNFKRTFDEASKQCAQDGGTLAMPKNKDLNDFLQNTAFDSYGSIDELWIGLHDKQKEGEFQWVDGSDVTWTRFAKGNGPLNIWLVKNVEDCAAIDPLDGYWHDSLCNNILPVSVSVLNSKKGYICQYLKPQPGAMSTNTTSTT</sequence>
<feature type="chain" id="PRO_5018991427" description="C-type lectin domain-containing protein" evidence="1">
    <location>
        <begin position="22"/>
        <end position="194"/>
    </location>
</feature>
<gene>
    <name evidence="3" type="ORF">EGW08_006958</name>
</gene>
<name>A0A433TUL2_ELYCH</name>
<dbReference type="AlphaFoldDB" id="A0A433TUL2"/>
<feature type="signal peptide" evidence="1">
    <location>
        <begin position="1"/>
        <end position="21"/>
    </location>
</feature>
<protein>
    <recommendedName>
        <fullName evidence="2">C-type lectin domain-containing protein</fullName>
    </recommendedName>
</protein>
<evidence type="ECO:0000259" key="2">
    <source>
        <dbReference type="PROSITE" id="PS50041"/>
    </source>
</evidence>
<dbReference type="PANTHER" id="PTHR22801">
    <property type="entry name" value="LITHOSTATHINE"/>
    <property type="match status" value="1"/>
</dbReference>
<dbReference type="InterPro" id="IPR050801">
    <property type="entry name" value="Ca-Dep_Lectins_ImmuneDev"/>
</dbReference>
<evidence type="ECO:0000256" key="1">
    <source>
        <dbReference type="SAM" id="SignalP"/>
    </source>
</evidence>
<dbReference type="InterPro" id="IPR001304">
    <property type="entry name" value="C-type_lectin-like"/>
</dbReference>
<keyword evidence="4" id="KW-1185">Reference proteome</keyword>
<dbReference type="SMART" id="SM00034">
    <property type="entry name" value="CLECT"/>
    <property type="match status" value="1"/>
</dbReference>
<comment type="caution">
    <text evidence="3">The sequence shown here is derived from an EMBL/GenBank/DDBJ whole genome shotgun (WGS) entry which is preliminary data.</text>
</comment>
<evidence type="ECO:0000313" key="3">
    <source>
        <dbReference type="EMBL" id="RUS85257.1"/>
    </source>
</evidence>
<keyword evidence="1" id="KW-0732">Signal</keyword>
<feature type="domain" description="C-type lectin" evidence="2">
    <location>
        <begin position="43"/>
        <end position="158"/>
    </location>
</feature>
<accession>A0A433TUL2</accession>
<dbReference type="Pfam" id="PF00059">
    <property type="entry name" value="Lectin_C"/>
    <property type="match status" value="1"/>
</dbReference>
<dbReference type="OrthoDB" id="6162106at2759"/>